<comment type="caution">
    <text evidence="2">The sequence shown here is derived from an EMBL/GenBank/DDBJ whole genome shotgun (WGS) entry which is preliminary data.</text>
</comment>
<dbReference type="SUPFAM" id="SSF102114">
    <property type="entry name" value="Radical SAM enzymes"/>
    <property type="match status" value="1"/>
</dbReference>
<gene>
    <name evidence="2" type="ORF">S01H4_43575</name>
</gene>
<reference evidence="2" key="1">
    <citation type="journal article" date="2014" name="Front. Microbiol.">
        <title>High frequency of phylogenetically diverse reductive dehalogenase-homologous genes in deep subseafloor sedimentary metagenomes.</title>
        <authorList>
            <person name="Kawai M."/>
            <person name="Futagami T."/>
            <person name="Toyoda A."/>
            <person name="Takaki Y."/>
            <person name="Nishi S."/>
            <person name="Hori S."/>
            <person name="Arai W."/>
            <person name="Tsubouchi T."/>
            <person name="Morono Y."/>
            <person name="Uchiyama I."/>
            <person name="Ito T."/>
            <person name="Fujiyama A."/>
            <person name="Inagaki F."/>
            <person name="Takami H."/>
        </authorList>
    </citation>
    <scope>NUCLEOTIDE SEQUENCE</scope>
    <source>
        <strain evidence="2">Expedition CK06-06</strain>
    </source>
</reference>
<dbReference type="InterPro" id="IPR013785">
    <property type="entry name" value="Aldolase_TIM"/>
</dbReference>
<dbReference type="EMBL" id="BART01024054">
    <property type="protein sequence ID" value="GAH00013.1"/>
    <property type="molecule type" value="Genomic_DNA"/>
</dbReference>
<accession>X1DUE6</accession>
<sequence length="170" mass="19801">QLDYKGTILYSAFSEPLLHKDLDQLLMLTKQYCPQSCSEVVTNGDFLDVDRIQRLFDSGLDTLYISLYDGPHQEEHFLKMKKEAGLKNDQLILRVRYLPEEQNFGLILNNRAGIINPLFEVIEEACFYPFYELSVDYDGSVLLCPQDWSKRYKIGDLNKQSIMEVWTDSD</sequence>
<dbReference type="InterPro" id="IPR023885">
    <property type="entry name" value="4Fe4S-binding_SPASM_dom"/>
</dbReference>
<feature type="non-terminal residue" evidence="2">
    <location>
        <position position="1"/>
    </location>
</feature>
<dbReference type="Pfam" id="PF13186">
    <property type="entry name" value="SPASM"/>
    <property type="match status" value="1"/>
</dbReference>
<name>X1DUE6_9ZZZZ</name>
<protein>
    <recommendedName>
        <fullName evidence="1">4Fe4S-binding SPASM domain-containing protein</fullName>
    </recommendedName>
</protein>
<organism evidence="2">
    <name type="scientific">marine sediment metagenome</name>
    <dbReference type="NCBI Taxonomy" id="412755"/>
    <lineage>
        <taxon>unclassified sequences</taxon>
        <taxon>metagenomes</taxon>
        <taxon>ecological metagenomes</taxon>
    </lineage>
</organism>
<dbReference type="Gene3D" id="3.20.20.70">
    <property type="entry name" value="Aldolase class I"/>
    <property type="match status" value="1"/>
</dbReference>
<dbReference type="InterPro" id="IPR058240">
    <property type="entry name" value="rSAM_sf"/>
</dbReference>
<dbReference type="CDD" id="cd21109">
    <property type="entry name" value="SPASM"/>
    <property type="match status" value="1"/>
</dbReference>
<proteinExistence type="predicted"/>
<dbReference type="AlphaFoldDB" id="X1DUE6"/>
<feature type="domain" description="4Fe4S-binding SPASM" evidence="1">
    <location>
        <begin position="126"/>
        <end position="168"/>
    </location>
</feature>
<evidence type="ECO:0000313" key="2">
    <source>
        <dbReference type="EMBL" id="GAH00013.1"/>
    </source>
</evidence>
<evidence type="ECO:0000259" key="1">
    <source>
        <dbReference type="Pfam" id="PF13186"/>
    </source>
</evidence>